<accession>A0ABR4HXI1</accession>
<evidence type="ECO:0000313" key="2">
    <source>
        <dbReference type="Proteomes" id="UP001610335"/>
    </source>
</evidence>
<reference evidence="1 2" key="1">
    <citation type="submission" date="2024-07" db="EMBL/GenBank/DDBJ databases">
        <title>Section-level genome sequencing and comparative genomics of Aspergillus sections Usti and Cavernicolus.</title>
        <authorList>
            <consortium name="Lawrence Berkeley National Laboratory"/>
            <person name="Nybo J.L."/>
            <person name="Vesth T.C."/>
            <person name="Theobald S."/>
            <person name="Frisvad J.C."/>
            <person name="Larsen T.O."/>
            <person name="Kjaerboelling I."/>
            <person name="Rothschild-Mancinelli K."/>
            <person name="Lyhne E.K."/>
            <person name="Kogle M.E."/>
            <person name="Barry K."/>
            <person name="Clum A."/>
            <person name="Na H."/>
            <person name="Ledsgaard L."/>
            <person name="Lin J."/>
            <person name="Lipzen A."/>
            <person name="Kuo A."/>
            <person name="Riley R."/>
            <person name="Mondo S."/>
            <person name="LaButti K."/>
            <person name="Haridas S."/>
            <person name="Pangalinan J."/>
            <person name="Salamov A.A."/>
            <person name="Simmons B.A."/>
            <person name="Magnuson J.K."/>
            <person name="Chen J."/>
            <person name="Drula E."/>
            <person name="Henrissat B."/>
            <person name="Wiebenga A."/>
            <person name="Lubbers R.J."/>
            <person name="Gomes A.C."/>
            <person name="Makela M.R."/>
            <person name="Stajich J."/>
            <person name="Grigoriev I.V."/>
            <person name="Mortensen U.H."/>
            <person name="De vries R.P."/>
            <person name="Baker S.E."/>
            <person name="Andersen M.R."/>
        </authorList>
    </citation>
    <scope>NUCLEOTIDE SEQUENCE [LARGE SCALE GENOMIC DNA]</scope>
    <source>
        <strain evidence="1 2">CBS 600.67</strain>
    </source>
</reference>
<dbReference type="Proteomes" id="UP001610335">
    <property type="component" value="Unassembled WGS sequence"/>
</dbReference>
<comment type="caution">
    <text evidence="1">The sequence shown here is derived from an EMBL/GenBank/DDBJ whole genome shotgun (WGS) entry which is preliminary data.</text>
</comment>
<evidence type="ECO:0000313" key="1">
    <source>
        <dbReference type="EMBL" id="KAL2820208.1"/>
    </source>
</evidence>
<protein>
    <submittedName>
        <fullName evidence="1">Uncharacterized protein</fullName>
    </submittedName>
</protein>
<keyword evidence="2" id="KW-1185">Reference proteome</keyword>
<name>A0ABR4HXI1_9EURO</name>
<sequence length="56" mass="6550">MLIRLPCSFISVIRQLRRNICPSQSRTKDLHHKNHLYKMIQLSNTRTVAGISQTPF</sequence>
<proteinExistence type="predicted"/>
<gene>
    <name evidence="1" type="ORF">BDW59DRAFT_150881</name>
</gene>
<organism evidence="1 2">
    <name type="scientific">Aspergillus cavernicola</name>
    <dbReference type="NCBI Taxonomy" id="176166"/>
    <lineage>
        <taxon>Eukaryota</taxon>
        <taxon>Fungi</taxon>
        <taxon>Dikarya</taxon>
        <taxon>Ascomycota</taxon>
        <taxon>Pezizomycotina</taxon>
        <taxon>Eurotiomycetes</taxon>
        <taxon>Eurotiomycetidae</taxon>
        <taxon>Eurotiales</taxon>
        <taxon>Aspergillaceae</taxon>
        <taxon>Aspergillus</taxon>
        <taxon>Aspergillus subgen. Nidulantes</taxon>
    </lineage>
</organism>
<dbReference type="EMBL" id="JBFXLS010000071">
    <property type="protein sequence ID" value="KAL2820208.1"/>
    <property type="molecule type" value="Genomic_DNA"/>
</dbReference>